<dbReference type="SUPFAM" id="SSF55031">
    <property type="entry name" value="Bacterial exopeptidase dimerisation domain"/>
    <property type="match status" value="1"/>
</dbReference>
<dbReference type="Proteomes" id="UP000269883">
    <property type="component" value="Chromosome"/>
</dbReference>
<evidence type="ECO:0000256" key="2">
    <source>
        <dbReference type="PIRSR" id="PIRSR005962-1"/>
    </source>
</evidence>
<keyword evidence="5" id="KW-1185">Reference proteome</keyword>
<dbReference type="GO" id="GO:0019877">
    <property type="term" value="P:diaminopimelate biosynthetic process"/>
    <property type="evidence" value="ECO:0007669"/>
    <property type="project" value="UniProtKB-ARBA"/>
</dbReference>
<dbReference type="Pfam" id="PF01546">
    <property type="entry name" value="Peptidase_M20"/>
    <property type="match status" value="1"/>
</dbReference>
<dbReference type="EMBL" id="AP017378">
    <property type="protein sequence ID" value="BBD09887.1"/>
    <property type="molecule type" value="Genomic_DNA"/>
</dbReference>
<feature type="domain" description="Peptidase M20 dimerisation" evidence="3">
    <location>
        <begin position="187"/>
        <end position="279"/>
    </location>
</feature>
<protein>
    <submittedName>
        <fullName evidence="4">Putative Thermostable carboxypeptidase 1</fullName>
    </submittedName>
</protein>
<feature type="binding site" evidence="2">
    <location>
        <position position="139"/>
    </location>
    <ligand>
        <name>Mn(2+)</name>
        <dbReference type="ChEBI" id="CHEBI:29035"/>
        <label>2</label>
    </ligand>
</feature>
<dbReference type="CDD" id="cd03886">
    <property type="entry name" value="M20_Acy1"/>
    <property type="match status" value="1"/>
</dbReference>
<dbReference type="KEGG" id="dfl:DFE_3161"/>
<evidence type="ECO:0000256" key="1">
    <source>
        <dbReference type="ARBA" id="ARBA00022801"/>
    </source>
</evidence>
<feature type="binding site" evidence="2">
    <location>
        <position position="103"/>
    </location>
    <ligand>
        <name>Mn(2+)</name>
        <dbReference type="ChEBI" id="CHEBI:29035"/>
        <label>2</label>
    </ligand>
</feature>
<keyword evidence="2" id="KW-0479">Metal-binding</keyword>
<keyword evidence="2" id="KW-0464">Manganese</keyword>
<organism evidence="4 5">
    <name type="scientific">Desulfovibrio ferrophilus</name>
    <dbReference type="NCBI Taxonomy" id="241368"/>
    <lineage>
        <taxon>Bacteria</taxon>
        <taxon>Pseudomonadati</taxon>
        <taxon>Thermodesulfobacteriota</taxon>
        <taxon>Desulfovibrionia</taxon>
        <taxon>Desulfovibrionales</taxon>
        <taxon>Desulfovibrionaceae</taxon>
        <taxon>Desulfovibrio</taxon>
    </lineage>
</organism>
<dbReference type="NCBIfam" id="TIGR01891">
    <property type="entry name" value="amidohydrolases"/>
    <property type="match status" value="1"/>
</dbReference>
<reference evidence="4 5" key="1">
    <citation type="journal article" date="2018" name="Sci. Adv.">
        <title>Multi-heme cytochromes provide a pathway for survival in energy-limited environments.</title>
        <authorList>
            <person name="Deng X."/>
            <person name="Dohmae N."/>
            <person name="Nealson K.H."/>
            <person name="Hashimoto K."/>
            <person name="Okamoto A."/>
        </authorList>
    </citation>
    <scope>NUCLEOTIDE SEQUENCE [LARGE SCALE GENOMIC DNA]</scope>
    <source>
        <strain evidence="4 5">IS5</strain>
    </source>
</reference>
<name>A0A2Z6B306_9BACT</name>
<dbReference type="Gene3D" id="3.40.630.10">
    <property type="entry name" value="Zn peptidases"/>
    <property type="match status" value="1"/>
</dbReference>
<dbReference type="PANTHER" id="PTHR11014:SF63">
    <property type="entry name" value="METALLOPEPTIDASE, PUTATIVE (AFU_ORTHOLOGUE AFUA_6G09600)-RELATED"/>
    <property type="match status" value="1"/>
</dbReference>
<proteinExistence type="predicted"/>
<sequence>MQHLLKEGLEAARDWTIEIRRELHKIPELALEEEKTAALVAKTLTELGFEPQTGIGKHGVVATLDTGRPGPVVMFRADMDALPIQEESGLPFASTHEGVAHCCGHDCHTAMLLGTAKVLSEAKDKLSGIIRFVFQPAEEAVSGAQPMIAEGIMDSPKVDYCFGMHVWPTVPKGQVGIKDGKLMAAMSWFDLEILGKGGHGAMPHQCVDALEVGTQVVSALQRVTSRQMNPLQPTVVTVGQFYAGTAMNIIPGRAELHGTTRTFDKDVWRTWDERLRTIIAGVCSSMGADFTFEFHQGVPPVSNDPDATNIARKAAIKLVGEDNVMEPEPTMGGEDMSLFLEQAKGAFVFLGAQVENGYPLHNPKIVFPEDILATGVALNCQIACDLLT</sequence>
<dbReference type="RefSeq" id="WP_197723444.1">
    <property type="nucleotide sequence ID" value="NZ_AP017378.1"/>
</dbReference>
<evidence type="ECO:0000313" key="4">
    <source>
        <dbReference type="EMBL" id="BBD09887.1"/>
    </source>
</evidence>
<accession>A0A2Z6B306</accession>
<keyword evidence="1" id="KW-0378">Hydrolase</keyword>
<dbReference type="PANTHER" id="PTHR11014">
    <property type="entry name" value="PEPTIDASE M20 FAMILY MEMBER"/>
    <property type="match status" value="1"/>
</dbReference>
<dbReference type="GO" id="GO:0050118">
    <property type="term" value="F:N-acetyldiaminopimelate deacetylase activity"/>
    <property type="evidence" value="ECO:0007669"/>
    <property type="project" value="UniProtKB-ARBA"/>
</dbReference>
<evidence type="ECO:0000259" key="3">
    <source>
        <dbReference type="Pfam" id="PF07687"/>
    </source>
</evidence>
<dbReference type="GO" id="GO:0046872">
    <property type="term" value="F:metal ion binding"/>
    <property type="evidence" value="ECO:0007669"/>
    <property type="project" value="UniProtKB-KW"/>
</dbReference>
<comment type="cofactor">
    <cofactor evidence="2">
        <name>Mn(2+)</name>
        <dbReference type="ChEBI" id="CHEBI:29035"/>
    </cofactor>
    <text evidence="2">The Mn(2+) ion enhances activity.</text>
</comment>
<dbReference type="InterPro" id="IPR017439">
    <property type="entry name" value="Amidohydrolase"/>
</dbReference>
<dbReference type="Gene3D" id="3.30.70.360">
    <property type="match status" value="1"/>
</dbReference>
<dbReference type="InterPro" id="IPR002933">
    <property type="entry name" value="Peptidase_M20"/>
</dbReference>
<dbReference type="InterPro" id="IPR011650">
    <property type="entry name" value="Peptidase_M20_dimer"/>
</dbReference>
<dbReference type="Pfam" id="PF07687">
    <property type="entry name" value="M20_dimer"/>
    <property type="match status" value="1"/>
</dbReference>
<dbReference type="GO" id="GO:0004180">
    <property type="term" value="F:carboxypeptidase activity"/>
    <property type="evidence" value="ECO:0007669"/>
    <property type="project" value="UniProtKB-KW"/>
</dbReference>
<feature type="binding site" evidence="2">
    <location>
        <position position="105"/>
    </location>
    <ligand>
        <name>Mn(2+)</name>
        <dbReference type="ChEBI" id="CHEBI:29035"/>
        <label>2</label>
    </ligand>
</feature>
<dbReference type="PIRSF" id="PIRSF005962">
    <property type="entry name" value="Pept_M20D_amidohydro"/>
    <property type="match status" value="1"/>
</dbReference>
<gene>
    <name evidence="4" type="ORF">DFE_3161</name>
</gene>
<feature type="binding site" evidence="2">
    <location>
        <position position="165"/>
    </location>
    <ligand>
        <name>Mn(2+)</name>
        <dbReference type="ChEBI" id="CHEBI:29035"/>
        <label>2</label>
    </ligand>
</feature>
<keyword evidence="4" id="KW-0645">Protease</keyword>
<dbReference type="SUPFAM" id="SSF53187">
    <property type="entry name" value="Zn-dependent exopeptidases"/>
    <property type="match status" value="1"/>
</dbReference>
<dbReference type="AlphaFoldDB" id="A0A2Z6B306"/>
<keyword evidence="4" id="KW-0121">Carboxypeptidase</keyword>
<dbReference type="FunFam" id="3.30.70.360:FF:000001">
    <property type="entry name" value="N-acetyldiaminopimelate deacetylase"/>
    <property type="match status" value="1"/>
</dbReference>
<evidence type="ECO:0000313" key="5">
    <source>
        <dbReference type="Proteomes" id="UP000269883"/>
    </source>
</evidence>
<feature type="binding site" evidence="2">
    <location>
        <position position="361"/>
    </location>
    <ligand>
        <name>Mn(2+)</name>
        <dbReference type="ChEBI" id="CHEBI:29035"/>
        <label>2</label>
    </ligand>
</feature>
<dbReference type="InterPro" id="IPR036264">
    <property type="entry name" value="Bact_exopeptidase_dim_dom"/>
</dbReference>